<gene>
    <name evidence="2" type="ORF">HAX54_047947</name>
</gene>
<evidence type="ECO:0000256" key="1">
    <source>
        <dbReference type="SAM" id="MobiDB-lite"/>
    </source>
</evidence>
<protein>
    <submittedName>
        <fullName evidence="2">Uncharacterized protein</fullName>
    </submittedName>
</protein>
<evidence type="ECO:0000313" key="3">
    <source>
        <dbReference type="Proteomes" id="UP000823775"/>
    </source>
</evidence>
<comment type="caution">
    <text evidence="2">The sequence shown here is derived from an EMBL/GenBank/DDBJ whole genome shotgun (WGS) entry which is preliminary data.</text>
</comment>
<reference evidence="2 3" key="1">
    <citation type="journal article" date="2021" name="BMC Genomics">
        <title>Datura genome reveals duplications of psychoactive alkaloid biosynthetic genes and high mutation rate following tissue culture.</title>
        <authorList>
            <person name="Rajewski A."/>
            <person name="Carter-House D."/>
            <person name="Stajich J."/>
            <person name="Litt A."/>
        </authorList>
    </citation>
    <scope>NUCLEOTIDE SEQUENCE [LARGE SCALE GENOMIC DNA]</scope>
    <source>
        <strain evidence="2">AR-01</strain>
    </source>
</reference>
<dbReference type="EMBL" id="JACEIK010000786">
    <property type="protein sequence ID" value="MCD7462184.1"/>
    <property type="molecule type" value="Genomic_DNA"/>
</dbReference>
<proteinExistence type="predicted"/>
<sequence>MSERRKQEDSTERKRRAKQNEKQIDFIAQQLKLFVEKSFVDTVSLIHKARTIPLFDDPATIVLEEPHDKRLLFKLFEDSPPQDVEKRPREGIDDKGTIKKVRKRIPKSPLEASQVHTYLLDDFALRRKLDLLALAPAFCRCGLAAQVQHKSKAVFSNFFLRGTWGPRVPTCGAQKVLVPDLHKHQQFGMVEALPLQEHHYENLIPSRDLSPLSA</sequence>
<organism evidence="2 3">
    <name type="scientific">Datura stramonium</name>
    <name type="common">Jimsonweed</name>
    <name type="synonym">Common thornapple</name>
    <dbReference type="NCBI Taxonomy" id="4076"/>
    <lineage>
        <taxon>Eukaryota</taxon>
        <taxon>Viridiplantae</taxon>
        <taxon>Streptophyta</taxon>
        <taxon>Embryophyta</taxon>
        <taxon>Tracheophyta</taxon>
        <taxon>Spermatophyta</taxon>
        <taxon>Magnoliopsida</taxon>
        <taxon>eudicotyledons</taxon>
        <taxon>Gunneridae</taxon>
        <taxon>Pentapetalae</taxon>
        <taxon>asterids</taxon>
        <taxon>lamiids</taxon>
        <taxon>Solanales</taxon>
        <taxon>Solanaceae</taxon>
        <taxon>Solanoideae</taxon>
        <taxon>Datureae</taxon>
        <taxon>Datura</taxon>
    </lineage>
</organism>
<dbReference type="Proteomes" id="UP000823775">
    <property type="component" value="Unassembled WGS sequence"/>
</dbReference>
<name>A0ABS8STT1_DATST</name>
<feature type="region of interest" description="Disordered" evidence="1">
    <location>
        <begin position="1"/>
        <end position="20"/>
    </location>
</feature>
<keyword evidence="3" id="KW-1185">Reference proteome</keyword>
<accession>A0ABS8STT1</accession>
<evidence type="ECO:0000313" key="2">
    <source>
        <dbReference type="EMBL" id="MCD7462184.1"/>
    </source>
</evidence>